<evidence type="ECO:0000256" key="6">
    <source>
        <dbReference type="ARBA" id="ARBA00013031"/>
    </source>
</evidence>
<evidence type="ECO:0000256" key="1">
    <source>
        <dbReference type="ARBA" id="ARBA00001393"/>
    </source>
</evidence>
<dbReference type="HAMAP" id="MF_00110">
    <property type="entry name" value="DHQ_synthase"/>
    <property type="match status" value="1"/>
</dbReference>
<dbReference type="Gene3D" id="1.20.1090.10">
    <property type="entry name" value="Dehydroquinate synthase-like - alpha domain"/>
    <property type="match status" value="1"/>
</dbReference>
<protein>
    <recommendedName>
        <fullName evidence="7 17">3-dehydroquinate synthase</fullName>
        <shortName evidence="17">DHQS</shortName>
        <ecNumber evidence="6 17">4.2.3.4</ecNumber>
    </recommendedName>
</protein>
<dbReference type="InterPro" id="IPR016037">
    <property type="entry name" value="DHQ_synth_AroB"/>
</dbReference>
<keyword evidence="11 17" id="KW-0547">Nucleotide-binding</keyword>
<evidence type="ECO:0000256" key="16">
    <source>
        <dbReference type="ARBA" id="ARBA00023285"/>
    </source>
</evidence>
<dbReference type="PANTHER" id="PTHR43622">
    <property type="entry name" value="3-DEHYDROQUINATE SYNTHASE"/>
    <property type="match status" value="1"/>
</dbReference>
<dbReference type="Pfam" id="PF24621">
    <property type="entry name" value="DHQS_C"/>
    <property type="match status" value="1"/>
</dbReference>
<dbReference type="GO" id="GO:0009073">
    <property type="term" value="P:aromatic amino acid family biosynthetic process"/>
    <property type="evidence" value="ECO:0007669"/>
    <property type="project" value="UniProtKB-KW"/>
</dbReference>
<evidence type="ECO:0000256" key="5">
    <source>
        <dbReference type="ARBA" id="ARBA00005412"/>
    </source>
</evidence>
<dbReference type="GO" id="GO:0005737">
    <property type="term" value="C:cytoplasm"/>
    <property type="evidence" value="ECO:0007669"/>
    <property type="project" value="UniProtKB-SubCell"/>
</dbReference>
<feature type="binding site" evidence="17">
    <location>
        <position position="264"/>
    </location>
    <ligand>
        <name>Zn(2+)</name>
        <dbReference type="ChEBI" id="CHEBI:29105"/>
    </ligand>
</feature>
<feature type="binding site" evidence="17">
    <location>
        <position position="151"/>
    </location>
    <ligand>
        <name>NAD(+)</name>
        <dbReference type="ChEBI" id="CHEBI:57540"/>
    </ligand>
</feature>
<dbReference type="GO" id="GO:0008652">
    <property type="term" value="P:amino acid biosynthetic process"/>
    <property type="evidence" value="ECO:0007669"/>
    <property type="project" value="UniProtKB-KW"/>
</dbReference>
<dbReference type="GO" id="GO:0046872">
    <property type="term" value="F:metal ion binding"/>
    <property type="evidence" value="ECO:0007669"/>
    <property type="project" value="UniProtKB-KW"/>
</dbReference>
<feature type="binding site" evidence="17">
    <location>
        <position position="142"/>
    </location>
    <ligand>
        <name>NAD(+)</name>
        <dbReference type="ChEBI" id="CHEBI:57540"/>
    </ligand>
</feature>
<evidence type="ECO:0000256" key="11">
    <source>
        <dbReference type="ARBA" id="ARBA00022741"/>
    </source>
</evidence>
<comment type="similarity">
    <text evidence="5 17">Belongs to the sugar phosphate cyclases superfamily. Dehydroquinate synthase family.</text>
</comment>
<evidence type="ECO:0000256" key="2">
    <source>
        <dbReference type="ARBA" id="ARBA00001911"/>
    </source>
</evidence>
<dbReference type="InterPro" id="IPR050071">
    <property type="entry name" value="Dehydroquinate_synthase"/>
</dbReference>
<evidence type="ECO:0000313" key="21">
    <source>
        <dbReference type="Proteomes" id="UP000242164"/>
    </source>
</evidence>
<dbReference type="InterPro" id="IPR030960">
    <property type="entry name" value="DHQS/DOIS_N"/>
</dbReference>
<feature type="domain" description="3-dehydroquinate synthase N-terminal" evidence="18">
    <location>
        <begin position="68"/>
        <end position="179"/>
    </location>
</feature>
<dbReference type="FunFam" id="3.40.50.1970:FF:000001">
    <property type="entry name" value="3-dehydroquinate synthase"/>
    <property type="match status" value="1"/>
</dbReference>
<dbReference type="GO" id="GO:0009423">
    <property type="term" value="P:chorismate biosynthetic process"/>
    <property type="evidence" value="ECO:0007669"/>
    <property type="project" value="UniProtKB-UniRule"/>
</dbReference>
<dbReference type="Pfam" id="PF01761">
    <property type="entry name" value="DHQ_synthase"/>
    <property type="match status" value="1"/>
</dbReference>
<dbReference type="CDD" id="cd08195">
    <property type="entry name" value="DHQS"/>
    <property type="match status" value="1"/>
</dbReference>
<dbReference type="NCBIfam" id="TIGR01357">
    <property type="entry name" value="aroB"/>
    <property type="match status" value="1"/>
</dbReference>
<dbReference type="RefSeq" id="WP_048722564.1">
    <property type="nucleotide sequence ID" value="NZ_CP024101.1"/>
</dbReference>
<evidence type="ECO:0000256" key="8">
    <source>
        <dbReference type="ARBA" id="ARBA00022490"/>
    </source>
</evidence>
<comment type="cofactor">
    <cofactor evidence="2 17">
        <name>NAD(+)</name>
        <dbReference type="ChEBI" id="CHEBI:57540"/>
    </cofactor>
</comment>
<keyword evidence="8 17" id="KW-0963">Cytoplasm</keyword>
<evidence type="ECO:0000256" key="9">
    <source>
        <dbReference type="ARBA" id="ARBA00022605"/>
    </source>
</evidence>
<feature type="domain" description="3-dehydroquinate synthase C-terminal" evidence="19">
    <location>
        <begin position="181"/>
        <end position="323"/>
    </location>
</feature>
<dbReference type="InterPro" id="IPR030963">
    <property type="entry name" value="DHQ_synth_fam"/>
</dbReference>
<feature type="binding site" evidence="17">
    <location>
        <begin position="130"/>
        <end position="131"/>
    </location>
    <ligand>
        <name>NAD(+)</name>
        <dbReference type="ChEBI" id="CHEBI:57540"/>
    </ligand>
</feature>
<sequence>MESIHIQTTSKKYDVYVGKHVLSSLTEVVQRMKPAVSNVMIISDESVATLHLQKVKEALQIKQDVFSFVIASGEKEKSFENFYAVHTAALENKLDRNSLIIALGGGMIGDLAGFVAATFMRGIRFVQVPTTLLAHDSAVGGKVAINHPLGKNMIGAFHQPEAVLYHTPFLDSLPEKEWRSGFAEVIKHALIGDVELYHWLKNNVTTLADLRDDKLVYVLKRAIPVKAKIVAQDETEKGVRAHLNFGHTLGHALEKESGYGNITHGDGVAIGMLFAIFLSEQMYKIDLRYKELKQWFLQYGYPSIPRHLKVDRLVNVMKQDKKANAGTIRMVLMQEYGGVHVVSISDKTVHTSLEAFQKDMVLGEEMNFE</sequence>
<comment type="caution">
    <text evidence="17">Lacks conserved residue(s) required for the propagation of feature annotation.</text>
</comment>
<dbReference type="Proteomes" id="UP000242164">
    <property type="component" value="Unassembled WGS sequence"/>
</dbReference>
<evidence type="ECO:0000256" key="12">
    <source>
        <dbReference type="ARBA" id="ARBA00022833"/>
    </source>
</evidence>
<comment type="function">
    <text evidence="17">Catalyzes the conversion of 3-deoxy-D-arabino-heptulosonate 7-phosphate (DAHP) to dehydroquinate (DHQ).</text>
</comment>
<comment type="cofactor">
    <cofactor evidence="17">
        <name>Co(2+)</name>
        <dbReference type="ChEBI" id="CHEBI:48828"/>
    </cofactor>
    <cofactor evidence="17">
        <name>Zn(2+)</name>
        <dbReference type="ChEBI" id="CHEBI:29105"/>
    </cofactor>
    <text evidence="17">Binds 1 divalent metal cation per subunit. Can use either Co(2+) or Zn(2+).</text>
</comment>
<dbReference type="SUPFAM" id="SSF56796">
    <property type="entry name" value="Dehydroquinate synthase-like"/>
    <property type="match status" value="1"/>
</dbReference>
<dbReference type="AlphaFoldDB" id="A0AAX2CET5"/>
<evidence type="ECO:0000256" key="4">
    <source>
        <dbReference type="ARBA" id="ARBA00004661"/>
    </source>
</evidence>
<comment type="pathway">
    <text evidence="4 17">Metabolic intermediate biosynthesis; chorismate biosynthesis; chorismate from D-erythrose 4-phosphate and phosphoenolpyruvate: step 2/7.</text>
</comment>
<dbReference type="PANTHER" id="PTHR43622:SF7">
    <property type="entry name" value="3-DEHYDROQUINATE SYNTHASE, CHLOROPLASTIC"/>
    <property type="match status" value="1"/>
</dbReference>
<evidence type="ECO:0000259" key="18">
    <source>
        <dbReference type="Pfam" id="PF01761"/>
    </source>
</evidence>
<evidence type="ECO:0000256" key="3">
    <source>
        <dbReference type="ARBA" id="ARBA00004496"/>
    </source>
</evidence>
<dbReference type="Gene3D" id="3.40.50.1970">
    <property type="match status" value="1"/>
</dbReference>
<feature type="binding site" evidence="17">
    <location>
        <begin position="72"/>
        <end position="77"/>
    </location>
    <ligand>
        <name>NAD(+)</name>
        <dbReference type="ChEBI" id="CHEBI:57540"/>
    </ligand>
</feature>
<keyword evidence="12 17" id="KW-0862">Zinc</keyword>
<comment type="catalytic activity">
    <reaction evidence="1 17">
        <text>7-phospho-2-dehydro-3-deoxy-D-arabino-heptonate = 3-dehydroquinate + phosphate</text>
        <dbReference type="Rhea" id="RHEA:21968"/>
        <dbReference type="ChEBI" id="CHEBI:32364"/>
        <dbReference type="ChEBI" id="CHEBI:43474"/>
        <dbReference type="ChEBI" id="CHEBI:58394"/>
        <dbReference type="EC" id="4.2.3.4"/>
    </reaction>
</comment>
<evidence type="ECO:0000259" key="19">
    <source>
        <dbReference type="Pfam" id="PF24621"/>
    </source>
</evidence>
<dbReference type="EC" id="4.2.3.4" evidence="6 17"/>
<dbReference type="GO" id="GO:0000166">
    <property type="term" value="F:nucleotide binding"/>
    <property type="evidence" value="ECO:0007669"/>
    <property type="project" value="UniProtKB-KW"/>
</dbReference>
<accession>A0AAX2CET5</accession>
<dbReference type="GO" id="GO:0003856">
    <property type="term" value="F:3-dehydroquinate synthase activity"/>
    <property type="evidence" value="ECO:0007669"/>
    <property type="project" value="UniProtKB-UniRule"/>
</dbReference>
<dbReference type="InterPro" id="IPR056179">
    <property type="entry name" value="DHQS_C"/>
</dbReference>
<feature type="binding site" evidence="17">
    <location>
        <position position="247"/>
    </location>
    <ligand>
        <name>Zn(2+)</name>
        <dbReference type="ChEBI" id="CHEBI:29105"/>
    </ligand>
</feature>
<keyword evidence="10 17" id="KW-0479">Metal-binding</keyword>
<evidence type="ECO:0000256" key="17">
    <source>
        <dbReference type="HAMAP-Rule" id="MF_00110"/>
    </source>
</evidence>
<evidence type="ECO:0000256" key="13">
    <source>
        <dbReference type="ARBA" id="ARBA00023027"/>
    </source>
</evidence>
<dbReference type="PIRSF" id="PIRSF001455">
    <property type="entry name" value="DHQ_synth"/>
    <property type="match status" value="1"/>
</dbReference>
<gene>
    <name evidence="17" type="primary">aroB</name>
    <name evidence="20" type="ORF">BCB44BAC_01383</name>
</gene>
<comment type="subcellular location">
    <subcellularLocation>
        <location evidence="3 17">Cytoplasm</location>
    </subcellularLocation>
</comment>
<organism evidence="20 21">
    <name type="scientific">Bacillus cytotoxicus</name>
    <dbReference type="NCBI Taxonomy" id="580165"/>
    <lineage>
        <taxon>Bacteria</taxon>
        <taxon>Bacillati</taxon>
        <taxon>Bacillota</taxon>
        <taxon>Bacilli</taxon>
        <taxon>Bacillales</taxon>
        <taxon>Bacillaceae</taxon>
        <taxon>Bacillus</taxon>
        <taxon>Bacillus cereus group</taxon>
    </lineage>
</organism>
<proteinExistence type="inferred from homology"/>
<keyword evidence="14 17" id="KW-0057">Aromatic amino acid biosynthesis</keyword>
<evidence type="ECO:0000313" key="20">
    <source>
        <dbReference type="EMBL" id="SCL88604.1"/>
    </source>
</evidence>
<keyword evidence="16 17" id="KW-0170">Cobalt</keyword>
<name>A0AAX2CET5_9BACI</name>
<keyword evidence="9 17" id="KW-0028">Amino-acid biosynthesis</keyword>
<comment type="caution">
    <text evidence="20">The sequence shown here is derived from an EMBL/GenBank/DDBJ whole genome shotgun (WGS) entry which is preliminary data.</text>
</comment>
<evidence type="ECO:0000256" key="14">
    <source>
        <dbReference type="ARBA" id="ARBA00023141"/>
    </source>
</evidence>
<evidence type="ECO:0000256" key="7">
    <source>
        <dbReference type="ARBA" id="ARBA00017684"/>
    </source>
</evidence>
<feature type="binding site" evidence="17">
    <location>
        <position position="184"/>
    </location>
    <ligand>
        <name>Zn(2+)</name>
        <dbReference type="ChEBI" id="CHEBI:29105"/>
    </ligand>
</feature>
<dbReference type="EMBL" id="FMIK01000019">
    <property type="protein sequence ID" value="SCL88604.1"/>
    <property type="molecule type" value="Genomic_DNA"/>
</dbReference>
<evidence type="ECO:0000256" key="10">
    <source>
        <dbReference type="ARBA" id="ARBA00022723"/>
    </source>
</evidence>
<reference evidence="20 21" key="1">
    <citation type="submission" date="2016-08" db="EMBL/GenBank/DDBJ databases">
        <authorList>
            <person name="Loux V."/>
            <person name="Rue O."/>
        </authorList>
    </citation>
    <scope>NUCLEOTIDE SEQUENCE [LARGE SCALE GENOMIC DNA]</scope>
    <source>
        <strain evidence="20 21">AFSSA_08CEB44bac</strain>
    </source>
</reference>
<keyword evidence="13 17" id="KW-0520">NAD</keyword>
<evidence type="ECO:0000256" key="15">
    <source>
        <dbReference type="ARBA" id="ARBA00023239"/>
    </source>
</evidence>
<keyword evidence="15 17" id="KW-0456">Lyase</keyword>